<dbReference type="PRINTS" id="PR00723">
    <property type="entry name" value="SUBTILISIN"/>
</dbReference>
<dbReference type="InterPro" id="IPR036852">
    <property type="entry name" value="Peptidase_S8/S53_dom_sf"/>
</dbReference>
<comment type="similarity">
    <text evidence="5">Belongs to the peptidase S8 family.</text>
</comment>
<dbReference type="Pfam" id="PF00082">
    <property type="entry name" value="Peptidase_S8"/>
    <property type="match status" value="1"/>
</dbReference>
<keyword evidence="1 5" id="KW-0645">Protease</keyword>
<dbReference type="SUPFAM" id="SSF52025">
    <property type="entry name" value="PA domain"/>
    <property type="match status" value="1"/>
</dbReference>
<dbReference type="InterPro" id="IPR045051">
    <property type="entry name" value="SBT"/>
</dbReference>
<dbReference type="EMBL" id="JACHTF010000014">
    <property type="protein sequence ID" value="MBB1061425.1"/>
    <property type="molecule type" value="Genomic_DNA"/>
</dbReference>
<dbReference type="SUPFAM" id="SSF52743">
    <property type="entry name" value="Subtilisin-like"/>
    <property type="match status" value="1"/>
</dbReference>
<evidence type="ECO:0000313" key="9">
    <source>
        <dbReference type="EMBL" id="MBB1061425.1"/>
    </source>
</evidence>
<dbReference type="PANTHER" id="PTHR10795">
    <property type="entry name" value="PROPROTEIN CONVERTASE SUBTILISIN/KEXIN"/>
    <property type="match status" value="1"/>
</dbReference>
<feature type="chain" id="PRO_5030676013" evidence="6">
    <location>
        <begin position="35"/>
        <end position="1099"/>
    </location>
</feature>
<feature type="active site" description="Charge relay system" evidence="4 5">
    <location>
        <position position="287"/>
    </location>
</feature>
<evidence type="ECO:0000256" key="4">
    <source>
        <dbReference type="PIRSR" id="PIRSR615500-1"/>
    </source>
</evidence>
<sequence length="1099" mass="112220">MRGNQMLSYTRLGVALGTAVLVAAVGATTPGASAQASGKAPAVAEPDNSPRQIYIVGYVEPALANYDGDRAGIPAPRRQGGAGGRIDVQSSEARAYVADLARQQGEHVARAGRMLGRQLQVRRRMQHALNGVVTDLTRNEAAALAGMAEVAFVEPYREYEMDTDAGPQRIGADTVWASGSGLPPGQTLPGSPKLPGARGEGIVFGIVDSGINFGSPSFSAVASDGYHHVNPNGAGNYLGTCAPGGVDEGRCNDKLIGGYDFVCEAPGNRCGVAGILEEPGFGDTNGHGSHTASTAAGNPRTVEFRGASVNISGVAPRGNIIAYDVCYTRTSDGNGLCPNVSSAAAIDQAVADGVDVINFSIGGGAAPWSEAVSQAFLGASDAGVFVAASAGNSGPAAGTLGHHEPWVTTVAAATHGRQGFEFILDLTGPGAPPAAVQGVVLTPGGSGVAHESAIPGTTAFVVAPDFDSGSDACSAYGGNVFQGAIAFVRRGGCSFSIKTNNASAAGAIAVVIANNADGGLSPSVPGTTIPAFAITRADGDAVRDFASGVSATAAIGYPAQVIANKPDVLGAFSSRGPANYELVKPDITAPGVAVLAADAGSTIEGFEDLVGLKNGTSMASPHVAGAAGLIKQLNPTWTPAEIKSALMMTADQEVYIEDGETRADAFAMGAGRVQVRNASRTGLVMDETTANYLAANPVEGGDTSTLNLPSMNEQACVGFCTFTRTFRSVRRPNVLWTARLEGVKGIVWPALFMVKGDQEVSLTVIVDGRKLPADDSWNFGKLVLEPVGHSPHVATLRLPVAVSVPSPRIATAPEDGASLTLKAGRRGVVAAKVANEGGGWLEWSHQASGAVSDVVYASTSEGVTTGTLSAYMPDYGSGFYAADDFVMEEGGAIDFLATRGFVVSGASLQSTASSITWSIYADDGGKPAGYPRTPGSTPPLWTYTAAPNSAGIGVSDGWLQFDPTLAGQDVQLPPGTYWLHVHVETLLANRWAWYQSLQGIGGQAQVVQSPELGGTWGATSATNPGLAFQVNAASQCGAAWIGSVLPGSGRVYGGTDRTVLLSLNAAGLAPGEYRARACFASNDPSQPVASLPVRLTVTP</sequence>
<evidence type="ECO:0000259" key="7">
    <source>
        <dbReference type="Pfam" id="PF00082"/>
    </source>
</evidence>
<keyword evidence="3 5" id="KW-0720">Serine protease</keyword>
<dbReference type="InterPro" id="IPR046450">
    <property type="entry name" value="PA_dom_sf"/>
</dbReference>
<dbReference type="InterPro" id="IPR023828">
    <property type="entry name" value="Peptidase_S8_Ser-AS"/>
</dbReference>
<dbReference type="Gene3D" id="3.40.50.200">
    <property type="entry name" value="Peptidase S8/S53 domain"/>
    <property type="match status" value="1"/>
</dbReference>
<dbReference type="InterPro" id="IPR000209">
    <property type="entry name" value="Peptidase_S8/S53_dom"/>
</dbReference>
<feature type="domain" description="PA" evidence="8">
    <location>
        <begin position="458"/>
        <end position="541"/>
    </location>
</feature>
<evidence type="ECO:0000256" key="2">
    <source>
        <dbReference type="ARBA" id="ARBA00022801"/>
    </source>
</evidence>
<reference evidence="9 10" key="1">
    <citation type="submission" date="2020-08" db="EMBL/GenBank/DDBJ databases">
        <authorList>
            <person name="Xu S."/>
            <person name="Li A."/>
        </authorList>
    </citation>
    <scope>NUCLEOTIDE SEQUENCE [LARGE SCALE GENOMIC DNA]</scope>
    <source>
        <strain evidence="9 10">119BY6-57</strain>
    </source>
</reference>
<dbReference type="InterPro" id="IPR015500">
    <property type="entry name" value="Peptidase_S8_subtilisin-rel"/>
</dbReference>
<dbReference type="PROSITE" id="PS51892">
    <property type="entry name" value="SUBTILASE"/>
    <property type="match status" value="1"/>
</dbReference>
<dbReference type="InterPro" id="IPR003137">
    <property type="entry name" value="PA_domain"/>
</dbReference>
<comment type="caution">
    <text evidence="9">The sequence shown here is derived from an EMBL/GenBank/DDBJ whole genome shotgun (WGS) entry which is preliminary data.</text>
</comment>
<dbReference type="Pfam" id="PF02225">
    <property type="entry name" value="PA"/>
    <property type="match status" value="1"/>
</dbReference>
<gene>
    <name evidence="9" type="ORF">H4F98_12675</name>
</gene>
<dbReference type="GO" id="GO:0004252">
    <property type="term" value="F:serine-type endopeptidase activity"/>
    <property type="evidence" value="ECO:0007669"/>
    <property type="project" value="UniProtKB-UniRule"/>
</dbReference>
<dbReference type="Gene3D" id="3.50.30.30">
    <property type="match status" value="1"/>
</dbReference>
<evidence type="ECO:0000256" key="3">
    <source>
        <dbReference type="ARBA" id="ARBA00022825"/>
    </source>
</evidence>
<dbReference type="PROSITE" id="PS00138">
    <property type="entry name" value="SUBTILASE_SER"/>
    <property type="match status" value="1"/>
</dbReference>
<dbReference type="GO" id="GO:0006508">
    <property type="term" value="P:proteolysis"/>
    <property type="evidence" value="ECO:0007669"/>
    <property type="project" value="UniProtKB-KW"/>
</dbReference>
<dbReference type="AlphaFoldDB" id="A0A7W3Y6U9"/>
<protein>
    <submittedName>
        <fullName evidence="9">S8 family serine peptidase</fullName>
    </submittedName>
</protein>
<evidence type="ECO:0000256" key="5">
    <source>
        <dbReference type="PROSITE-ProRule" id="PRU01240"/>
    </source>
</evidence>
<feature type="active site" description="Charge relay system" evidence="4 5">
    <location>
        <position position="617"/>
    </location>
</feature>
<evidence type="ECO:0000313" key="10">
    <source>
        <dbReference type="Proteomes" id="UP000523196"/>
    </source>
</evidence>
<proteinExistence type="inferred from homology"/>
<dbReference type="Proteomes" id="UP000523196">
    <property type="component" value="Unassembled WGS sequence"/>
</dbReference>
<accession>A0A7W3Y6U9</accession>
<feature type="active site" description="Charge relay system" evidence="4 5">
    <location>
        <position position="208"/>
    </location>
</feature>
<evidence type="ECO:0000256" key="1">
    <source>
        <dbReference type="ARBA" id="ARBA00022670"/>
    </source>
</evidence>
<evidence type="ECO:0000259" key="8">
    <source>
        <dbReference type="Pfam" id="PF02225"/>
    </source>
</evidence>
<evidence type="ECO:0000256" key="6">
    <source>
        <dbReference type="SAM" id="SignalP"/>
    </source>
</evidence>
<keyword evidence="6" id="KW-0732">Signal</keyword>
<feature type="signal peptide" evidence="6">
    <location>
        <begin position="1"/>
        <end position="34"/>
    </location>
</feature>
<feature type="domain" description="Peptidase S8/S53" evidence="7">
    <location>
        <begin position="199"/>
        <end position="667"/>
    </location>
</feature>
<keyword evidence="2 5" id="KW-0378">Hydrolase</keyword>
<organism evidence="9 10">
    <name type="scientific">Marilutibacter spongiae</name>
    <dbReference type="NCBI Taxonomy" id="2025720"/>
    <lineage>
        <taxon>Bacteria</taxon>
        <taxon>Pseudomonadati</taxon>
        <taxon>Pseudomonadota</taxon>
        <taxon>Gammaproteobacteria</taxon>
        <taxon>Lysobacterales</taxon>
        <taxon>Lysobacteraceae</taxon>
        <taxon>Marilutibacter</taxon>
    </lineage>
</organism>
<name>A0A7W3Y6U9_9GAMM</name>
<keyword evidence="10" id="KW-1185">Reference proteome</keyword>